<evidence type="ECO:0000313" key="5">
    <source>
        <dbReference type="Proteomes" id="UP001174936"/>
    </source>
</evidence>
<comment type="caution">
    <text evidence="4">The sequence shown here is derived from an EMBL/GenBank/DDBJ whole genome shotgun (WGS) entry which is preliminary data.</text>
</comment>
<proteinExistence type="inferred from homology"/>
<dbReference type="InterPro" id="IPR023674">
    <property type="entry name" value="Ribosomal_uL1-like"/>
</dbReference>
<evidence type="ECO:0000256" key="1">
    <source>
        <dbReference type="ARBA" id="ARBA00010531"/>
    </source>
</evidence>
<dbReference type="Proteomes" id="UP001174936">
    <property type="component" value="Unassembled WGS sequence"/>
</dbReference>
<dbReference type="GO" id="GO:0015934">
    <property type="term" value="C:large ribosomal subunit"/>
    <property type="evidence" value="ECO:0007669"/>
    <property type="project" value="InterPro"/>
</dbReference>
<protein>
    <submittedName>
        <fullName evidence="4">Ribosomal protein L1-like protein</fullName>
    </submittedName>
</protein>
<dbReference type="GO" id="GO:0006412">
    <property type="term" value="P:translation"/>
    <property type="evidence" value="ECO:0007669"/>
    <property type="project" value="InterPro"/>
</dbReference>
<dbReference type="AlphaFoldDB" id="A0AA40D0M7"/>
<dbReference type="EMBL" id="JAULSV010000001">
    <property type="protein sequence ID" value="KAK0656213.1"/>
    <property type="molecule type" value="Genomic_DNA"/>
</dbReference>
<dbReference type="SUPFAM" id="SSF56808">
    <property type="entry name" value="Ribosomal protein L1"/>
    <property type="match status" value="1"/>
</dbReference>
<dbReference type="InterPro" id="IPR028364">
    <property type="entry name" value="Ribosomal_uL1/biogenesis"/>
</dbReference>
<organism evidence="4 5">
    <name type="scientific">Cercophora newfieldiana</name>
    <dbReference type="NCBI Taxonomy" id="92897"/>
    <lineage>
        <taxon>Eukaryota</taxon>
        <taxon>Fungi</taxon>
        <taxon>Dikarya</taxon>
        <taxon>Ascomycota</taxon>
        <taxon>Pezizomycotina</taxon>
        <taxon>Sordariomycetes</taxon>
        <taxon>Sordariomycetidae</taxon>
        <taxon>Sordariales</taxon>
        <taxon>Lasiosphaeriaceae</taxon>
        <taxon>Cercophora</taxon>
    </lineage>
</organism>
<dbReference type="Gene3D" id="3.30.190.20">
    <property type="match status" value="2"/>
</dbReference>
<evidence type="ECO:0000256" key="2">
    <source>
        <dbReference type="ARBA" id="ARBA00022980"/>
    </source>
</evidence>
<evidence type="ECO:0000313" key="4">
    <source>
        <dbReference type="EMBL" id="KAK0656213.1"/>
    </source>
</evidence>
<dbReference type="CDD" id="cd00403">
    <property type="entry name" value="Ribosomal_L1"/>
    <property type="match status" value="1"/>
</dbReference>
<dbReference type="PIRSF" id="PIRSF002155">
    <property type="entry name" value="Ribosomal_L1"/>
    <property type="match status" value="1"/>
</dbReference>
<dbReference type="InterPro" id="IPR002143">
    <property type="entry name" value="Ribosomal_uL1"/>
</dbReference>
<dbReference type="GO" id="GO:0003723">
    <property type="term" value="F:RNA binding"/>
    <property type="evidence" value="ECO:0007669"/>
    <property type="project" value="InterPro"/>
</dbReference>
<evidence type="ECO:0000256" key="3">
    <source>
        <dbReference type="ARBA" id="ARBA00023274"/>
    </source>
</evidence>
<sequence>MSKITVAGVREQVEEVIDHANFEHRRNFVETVELQVALKGTTCKGTSASQGQFASRYHRAPSACACWATNTTLTGPNTMAPMPCPSMISKNSARTRNSSRSLAATGKFPTAIPHTNDFASKLAGVSATIKFQLKKVLCLAVAVGNLQMTTEELLANLMLATTNYLVSLLKNGWQNVGSLVIKSTMSPPRRIF</sequence>
<dbReference type="Pfam" id="PF00687">
    <property type="entry name" value="Ribosomal_L1"/>
    <property type="match status" value="1"/>
</dbReference>
<dbReference type="GO" id="GO:0003735">
    <property type="term" value="F:structural constituent of ribosome"/>
    <property type="evidence" value="ECO:0007669"/>
    <property type="project" value="InterPro"/>
</dbReference>
<keyword evidence="5" id="KW-1185">Reference proteome</keyword>
<keyword evidence="2 4" id="KW-0689">Ribosomal protein</keyword>
<gene>
    <name evidence="4" type="ORF">B0T16DRAFT_31468</name>
</gene>
<comment type="similarity">
    <text evidence="1">Belongs to the universal ribosomal protein uL1 family.</text>
</comment>
<name>A0AA40D0M7_9PEZI</name>
<keyword evidence="3" id="KW-0687">Ribonucleoprotein</keyword>
<accession>A0AA40D0M7</accession>
<reference evidence="4" key="1">
    <citation type="submission" date="2023-06" db="EMBL/GenBank/DDBJ databases">
        <title>Genome-scale phylogeny and comparative genomics of the fungal order Sordariales.</title>
        <authorList>
            <consortium name="Lawrence Berkeley National Laboratory"/>
            <person name="Hensen N."/>
            <person name="Bonometti L."/>
            <person name="Westerberg I."/>
            <person name="Brannstrom I.O."/>
            <person name="Guillou S."/>
            <person name="Cros-Aarteil S."/>
            <person name="Calhoun S."/>
            <person name="Haridas S."/>
            <person name="Kuo A."/>
            <person name="Mondo S."/>
            <person name="Pangilinan J."/>
            <person name="Riley R."/>
            <person name="Labutti K."/>
            <person name="Andreopoulos B."/>
            <person name="Lipzen A."/>
            <person name="Chen C."/>
            <person name="Yanf M."/>
            <person name="Daum C."/>
            <person name="Ng V."/>
            <person name="Clum A."/>
            <person name="Steindorff A."/>
            <person name="Ohm R."/>
            <person name="Martin F."/>
            <person name="Silar P."/>
            <person name="Natvig D."/>
            <person name="Lalanne C."/>
            <person name="Gautier V."/>
            <person name="Ament-Velasquez S.L."/>
            <person name="Kruys A."/>
            <person name="Hutchinson M.I."/>
            <person name="Powell A.J."/>
            <person name="Barry K."/>
            <person name="Miller A.N."/>
            <person name="Grigoriev I.V."/>
            <person name="Debuchy R."/>
            <person name="Gladieux P."/>
            <person name="Thoren M.H."/>
            <person name="Johannesson H."/>
        </authorList>
    </citation>
    <scope>NUCLEOTIDE SEQUENCE</scope>
    <source>
        <strain evidence="4">SMH2532-1</strain>
    </source>
</reference>